<dbReference type="Gene3D" id="3.30.300.30">
    <property type="match status" value="1"/>
</dbReference>
<dbReference type="Pfam" id="PF13193">
    <property type="entry name" value="AMP-binding_C"/>
    <property type="match status" value="1"/>
</dbReference>
<accession>A0ABY4YWP0</accession>
<keyword evidence="4" id="KW-0547">Nucleotide-binding</keyword>
<feature type="domain" description="AMP-binding enzyme C-terminal" evidence="8">
    <location>
        <begin position="509"/>
        <end position="581"/>
    </location>
</feature>
<evidence type="ECO:0000256" key="6">
    <source>
        <dbReference type="ARBA" id="ARBA00022990"/>
    </source>
</evidence>
<organism evidence="10 11">
    <name type="scientific">Ornithinimicrobium faecis</name>
    <dbReference type="NCBI Taxonomy" id="2934158"/>
    <lineage>
        <taxon>Bacteria</taxon>
        <taxon>Bacillati</taxon>
        <taxon>Actinomycetota</taxon>
        <taxon>Actinomycetes</taxon>
        <taxon>Micrococcales</taxon>
        <taxon>Ornithinimicrobiaceae</taxon>
        <taxon>Ornithinimicrobium</taxon>
    </lineage>
</organism>
<reference evidence="10" key="1">
    <citation type="submission" date="2022-06" db="EMBL/GenBank/DDBJ databases">
        <title>Ornithinimicrobium HY1793.</title>
        <authorList>
            <person name="Huang Y."/>
        </authorList>
    </citation>
    <scope>NUCLEOTIDE SEQUENCE</scope>
    <source>
        <strain evidence="10">HY1793</strain>
    </source>
</reference>
<evidence type="ECO:0000259" key="8">
    <source>
        <dbReference type="Pfam" id="PF13193"/>
    </source>
</evidence>
<comment type="similarity">
    <text evidence="1">Belongs to the ATP-dependent AMP-binding enzyme family.</text>
</comment>
<evidence type="ECO:0000256" key="4">
    <source>
        <dbReference type="ARBA" id="ARBA00022741"/>
    </source>
</evidence>
<keyword evidence="5" id="KW-0067">ATP-binding</keyword>
<protein>
    <recommendedName>
        <fullName evidence="2">acetate--CoA ligase</fullName>
        <ecNumber evidence="2">6.2.1.1</ecNumber>
    </recommendedName>
</protein>
<feature type="domain" description="AMP-dependent synthetase/ligase" evidence="7">
    <location>
        <begin position="54"/>
        <end position="446"/>
    </location>
</feature>
<feature type="domain" description="Acetyl-coenzyme A synthetase N-terminal" evidence="9">
    <location>
        <begin position="12"/>
        <end position="50"/>
    </location>
</feature>
<dbReference type="InterPro" id="IPR042099">
    <property type="entry name" value="ANL_N_sf"/>
</dbReference>
<dbReference type="EMBL" id="CP099489">
    <property type="protein sequence ID" value="USQ81166.1"/>
    <property type="molecule type" value="Genomic_DNA"/>
</dbReference>
<dbReference type="InterPro" id="IPR045851">
    <property type="entry name" value="AMP-bd_C_sf"/>
</dbReference>
<dbReference type="SUPFAM" id="SSF56801">
    <property type="entry name" value="Acetyl-CoA synthetase-like"/>
    <property type="match status" value="1"/>
</dbReference>
<keyword evidence="6" id="KW-0007">Acetylation</keyword>
<dbReference type="PANTHER" id="PTHR24095">
    <property type="entry name" value="ACETYL-COENZYME A SYNTHETASE"/>
    <property type="match status" value="1"/>
</dbReference>
<evidence type="ECO:0000259" key="9">
    <source>
        <dbReference type="Pfam" id="PF16177"/>
    </source>
</evidence>
<name>A0ABY4YWP0_9MICO</name>
<dbReference type="Gene3D" id="3.40.50.12780">
    <property type="entry name" value="N-terminal domain of ligase-like"/>
    <property type="match status" value="1"/>
</dbReference>
<dbReference type="RefSeq" id="WP_252594550.1">
    <property type="nucleotide sequence ID" value="NZ_CP099489.1"/>
</dbReference>
<evidence type="ECO:0000256" key="1">
    <source>
        <dbReference type="ARBA" id="ARBA00006432"/>
    </source>
</evidence>
<dbReference type="PANTHER" id="PTHR24095:SF14">
    <property type="entry name" value="ACETYL-COENZYME A SYNTHETASE 1"/>
    <property type="match status" value="1"/>
</dbReference>
<evidence type="ECO:0000256" key="2">
    <source>
        <dbReference type="ARBA" id="ARBA00013275"/>
    </source>
</evidence>
<keyword evidence="3" id="KW-0436">Ligase</keyword>
<dbReference type="Proteomes" id="UP001056455">
    <property type="component" value="Chromosome"/>
</dbReference>
<dbReference type="EC" id="6.2.1.1" evidence="2"/>
<dbReference type="InterPro" id="IPR025110">
    <property type="entry name" value="AMP-bd_C"/>
</dbReference>
<evidence type="ECO:0000256" key="5">
    <source>
        <dbReference type="ARBA" id="ARBA00022840"/>
    </source>
</evidence>
<evidence type="ECO:0000256" key="3">
    <source>
        <dbReference type="ARBA" id="ARBA00022598"/>
    </source>
</evidence>
<dbReference type="Pfam" id="PF16177">
    <property type="entry name" value="ACAS_N"/>
    <property type="match status" value="1"/>
</dbReference>
<keyword evidence="11" id="KW-1185">Reference proteome</keyword>
<sequence>MPELRTPPSQDWAQVAELITWDTPYTHLWEAGERSGSWFTGGELNLSVNCLDRHLPDRSDQVAVHWEGEPGDRRSMTYAELHAQVGALAKALRGMGVTTGDRVGLHLGWLPETVVAMLACARIGAVHTVLPAPLPVEPLADRLDLLDLKVLFTQDGAWRHGTVLPLKARADEALLAGGSVQHTIVVRRTGMDVAWFEGDRWYHDLVAATRPGQVPEPADDLSAPVSVAPDHPIATVPLANKGGQSVSVVHGTGTMLAGALAVHGKLRTGGVFWCAGDIAWAVTQIHGIYGPLAHGDTAVMFEGTLDVPTYTRAWDIIRRYDVEHMVTSPSVVRTVRGWARELPEVSALPSLQRVTTAGEPVEEELAQWLGEAFAARHLQVSDAWGQLELGGIVRVTDSNPTTAEAAGTDGPDGALTSMPDCGLDIVDPSGESVPDGEIGEAVLRLPWAGTLVGVEGAQAAVVDTHWTRHPGTYSTGDLAVRDGSGSVSFLGRTDDVVSVSGQLVSLREVREVLAEHPYVSGAEVTWRKDPETGRSILAAVALSTEVGPDPDLDAVAVELMDAVREVMGGLARPRALLVVDRFGDELGRTERARAIATLATPDRAGSPRQVTWAQILAAAGE</sequence>
<gene>
    <name evidence="10" type="ORF">NF556_05845</name>
</gene>
<proteinExistence type="inferred from homology"/>
<evidence type="ECO:0000259" key="7">
    <source>
        <dbReference type="Pfam" id="PF00501"/>
    </source>
</evidence>
<dbReference type="Pfam" id="PF00501">
    <property type="entry name" value="AMP-binding"/>
    <property type="match status" value="1"/>
</dbReference>
<evidence type="ECO:0000313" key="11">
    <source>
        <dbReference type="Proteomes" id="UP001056455"/>
    </source>
</evidence>
<dbReference type="InterPro" id="IPR032387">
    <property type="entry name" value="ACAS_N"/>
</dbReference>
<evidence type="ECO:0000313" key="10">
    <source>
        <dbReference type="EMBL" id="USQ81166.1"/>
    </source>
</evidence>
<dbReference type="InterPro" id="IPR000873">
    <property type="entry name" value="AMP-dep_synth/lig_dom"/>
</dbReference>